<evidence type="ECO:0000313" key="1">
    <source>
        <dbReference type="EMBL" id="SFE17710.1"/>
    </source>
</evidence>
<dbReference type="Proteomes" id="UP000198896">
    <property type="component" value="Unassembled WGS sequence"/>
</dbReference>
<name>A0A1I1YI94_9FIRM</name>
<gene>
    <name evidence="1" type="ORF">SAMN05216245_102159</name>
</gene>
<evidence type="ECO:0000313" key="2">
    <source>
        <dbReference type="Proteomes" id="UP000198896"/>
    </source>
</evidence>
<organism evidence="1 2">
    <name type="scientific">Succiniclasticum ruminis DSM 9236</name>
    <dbReference type="NCBI Taxonomy" id="1123323"/>
    <lineage>
        <taxon>Bacteria</taxon>
        <taxon>Bacillati</taxon>
        <taxon>Bacillota</taxon>
        <taxon>Negativicutes</taxon>
        <taxon>Acidaminococcales</taxon>
        <taxon>Acidaminococcaceae</taxon>
        <taxon>Succiniclasticum</taxon>
    </lineage>
</organism>
<dbReference type="SUPFAM" id="SSF81901">
    <property type="entry name" value="HCP-like"/>
    <property type="match status" value="1"/>
</dbReference>
<reference evidence="1 2" key="1">
    <citation type="submission" date="2016-10" db="EMBL/GenBank/DDBJ databases">
        <authorList>
            <person name="de Groot N.N."/>
        </authorList>
    </citation>
    <scope>NUCLEOTIDE SEQUENCE [LARGE SCALE GENOMIC DNA]</scope>
    <source>
        <strain evidence="1 2">DSM 9236</strain>
    </source>
</reference>
<dbReference type="RefSeq" id="WP_093912739.1">
    <property type="nucleotide sequence ID" value="NZ_FONL01000002.1"/>
</dbReference>
<dbReference type="OrthoDB" id="7056571at2"/>
<dbReference type="EMBL" id="FONL01000002">
    <property type="protein sequence ID" value="SFE17710.1"/>
    <property type="molecule type" value="Genomic_DNA"/>
</dbReference>
<proteinExistence type="predicted"/>
<dbReference type="PANTHER" id="PTHR11102:SF160">
    <property type="entry name" value="ERAD-ASSOCIATED E3 UBIQUITIN-PROTEIN LIGASE COMPONENT HRD3"/>
    <property type="match status" value="1"/>
</dbReference>
<dbReference type="STRING" id="1123323.SAMN05216245_102159"/>
<accession>A0A1I1YI94</accession>
<dbReference type="InterPro" id="IPR050767">
    <property type="entry name" value="Sel1_AlgK"/>
</dbReference>
<dbReference type="PANTHER" id="PTHR11102">
    <property type="entry name" value="SEL-1-LIKE PROTEIN"/>
    <property type="match status" value="1"/>
</dbReference>
<dbReference type="InterPro" id="IPR006597">
    <property type="entry name" value="Sel1-like"/>
</dbReference>
<dbReference type="AlphaFoldDB" id="A0A1I1YI94"/>
<dbReference type="InterPro" id="IPR011990">
    <property type="entry name" value="TPR-like_helical_dom_sf"/>
</dbReference>
<dbReference type="Gene3D" id="1.25.40.10">
    <property type="entry name" value="Tetratricopeptide repeat domain"/>
    <property type="match status" value="1"/>
</dbReference>
<keyword evidence="2" id="KW-1185">Reference proteome</keyword>
<dbReference type="Pfam" id="PF08238">
    <property type="entry name" value="Sel1"/>
    <property type="match status" value="2"/>
</dbReference>
<protein>
    <recommendedName>
        <fullName evidence="3">Sel1 repeat-containing protein</fullName>
    </recommendedName>
</protein>
<sequence>MAGNDVNFEDLYKKVCENNDAEAFNTIKDAAEKGNADALYSLGNCYYVGNGIEKDRTEAVKCYLGAAELGNGPAQFALAVCYYMGDGVKRSFPDYEKWMREAEKKGLVCQGERPRYYI</sequence>
<dbReference type="SMART" id="SM00671">
    <property type="entry name" value="SEL1"/>
    <property type="match status" value="2"/>
</dbReference>
<evidence type="ECO:0008006" key="3">
    <source>
        <dbReference type="Google" id="ProtNLM"/>
    </source>
</evidence>